<comment type="similarity">
    <text evidence="6">Belongs to the peptidase M3B family.</text>
</comment>
<dbReference type="InterPro" id="IPR042088">
    <property type="entry name" value="OligoPept_F_C"/>
</dbReference>
<feature type="domain" description="Oligopeptidase F N-terminal" evidence="8">
    <location>
        <begin position="115"/>
        <end position="182"/>
    </location>
</feature>
<evidence type="ECO:0000256" key="1">
    <source>
        <dbReference type="ARBA" id="ARBA00022670"/>
    </source>
</evidence>
<gene>
    <name evidence="9" type="primary">pepF</name>
    <name evidence="9" type="ORF">DQL93_01185</name>
</gene>
<keyword evidence="5 6" id="KW-0482">Metalloprotease</keyword>
<feature type="domain" description="Peptidase M3A/M3B catalytic" evidence="7">
    <location>
        <begin position="203"/>
        <end position="584"/>
    </location>
</feature>
<sequence>MEIPYRSEVPKEQTWDLTRVFKTEADWEDAFKAVKQEVKALPALEDGFTESAAVLYDRLTQIFAVDRRLSKIYVYASMASDVDTSNQKKLALNSRAQSLAAEYQAAVAFIQPAVLALGKEGLDAFFKEEPRLENYRHYLEQIVKQEEHVLPAEEEKLVSAAGDALSASANTFNVLTNSDLQFPYIEDEDGEAVELTEANYDILIQSQNREVREDAFDALYAGYGQFASTFASTLAGNVKAHNFDAQTHHYQDALAAALSENNIPVDVYNQLLTSVHKHLDLLHRYVNLREEILDLKGDLQMWDMYVPITGKPSLSYTFAEAKAQAREALQVLGEDYVKHVDYLFNNRCIDHVANMHKQSGAYSGGAYDTDAYELLNWQGDLDSLYTLVHETGHSVHSMYTRENQPYVYGDYPIFVAEIASTTNENLLTNYFLDRVTDPKTRAFLLNYYLSSFKGTVYRQTQFAEFEKFIHESDQAGEALTADYLCGFYDRLNQQYYGPAISLGSDIDLEWARIPHFYYNFYVYQYATGFAAATALANKITYGSQEDKEKYLDFLKSGSSDYPINIMQKAGVDMTKSDYLEDAFKVFTERLDEFTDLIKKL</sequence>
<dbReference type="EMBL" id="CP031023">
    <property type="protein sequence ID" value="AZA15408.1"/>
    <property type="molecule type" value="Genomic_DNA"/>
</dbReference>
<dbReference type="GO" id="GO:0046872">
    <property type="term" value="F:metal ion binding"/>
    <property type="evidence" value="ECO:0007669"/>
    <property type="project" value="UniProtKB-UniRule"/>
</dbReference>
<dbReference type="NCBIfam" id="TIGR00181">
    <property type="entry name" value="pepF"/>
    <property type="match status" value="1"/>
</dbReference>
<dbReference type="Pfam" id="PF01432">
    <property type="entry name" value="Peptidase_M3"/>
    <property type="match status" value="1"/>
</dbReference>
<evidence type="ECO:0000256" key="4">
    <source>
        <dbReference type="ARBA" id="ARBA00022833"/>
    </source>
</evidence>
<accession>A0A3G6JEL1</accession>
<dbReference type="Gene3D" id="1.10.1370.20">
    <property type="entry name" value="Oligoendopeptidase f, C-terminal domain"/>
    <property type="match status" value="1"/>
</dbReference>
<dbReference type="PANTHER" id="PTHR11804:SF84">
    <property type="entry name" value="SACCHAROLYSIN"/>
    <property type="match status" value="1"/>
</dbReference>
<dbReference type="InterPro" id="IPR001567">
    <property type="entry name" value="Pept_M3A_M3B_dom"/>
</dbReference>
<proteinExistence type="inferred from homology"/>
<keyword evidence="2 6" id="KW-0479">Metal-binding</keyword>
<dbReference type="GO" id="GO:0004222">
    <property type="term" value="F:metalloendopeptidase activity"/>
    <property type="evidence" value="ECO:0007669"/>
    <property type="project" value="UniProtKB-UniRule"/>
</dbReference>
<evidence type="ECO:0000256" key="3">
    <source>
        <dbReference type="ARBA" id="ARBA00022801"/>
    </source>
</evidence>
<dbReference type="AlphaFoldDB" id="A0A3G6JEL1"/>
<dbReference type="InterPro" id="IPR004438">
    <property type="entry name" value="Peptidase_M3B"/>
</dbReference>
<evidence type="ECO:0000259" key="8">
    <source>
        <dbReference type="Pfam" id="PF08439"/>
    </source>
</evidence>
<dbReference type="SUPFAM" id="SSF55486">
    <property type="entry name" value="Metalloproteases ('zincins'), catalytic domain"/>
    <property type="match status" value="1"/>
</dbReference>
<keyword evidence="1 6" id="KW-0645">Protease</keyword>
<dbReference type="PANTHER" id="PTHR11804">
    <property type="entry name" value="PROTEASE M3 THIMET OLIGOPEPTIDASE-RELATED"/>
    <property type="match status" value="1"/>
</dbReference>
<dbReference type="GO" id="GO:0006518">
    <property type="term" value="P:peptide metabolic process"/>
    <property type="evidence" value="ECO:0007669"/>
    <property type="project" value="TreeGrafter"/>
</dbReference>
<dbReference type="Gene3D" id="1.20.140.70">
    <property type="entry name" value="Oligopeptidase f, N-terminal domain"/>
    <property type="match status" value="1"/>
</dbReference>
<evidence type="ECO:0000256" key="6">
    <source>
        <dbReference type="RuleBase" id="RU368091"/>
    </source>
</evidence>
<dbReference type="Pfam" id="PF08439">
    <property type="entry name" value="Peptidase_M3_N"/>
    <property type="match status" value="1"/>
</dbReference>
<evidence type="ECO:0000259" key="7">
    <source>
        <dbReference type="Pfam" id="PF01432"/>
    </source>
</evidence>
<comment type="function">
    <text evidence="6">Has oligopeptidase activity and degrades a variety of small bioactive peptides.</text>
</comment>
<organism evidence="9">
    <name type="scientific">Lactobacillus delbrueckii subsp. lactis</name>
    <dbReference type="NCBI Taxonomy" id="29397"/>
    <lineage>
        <taxon>Bacteria</taxon>
        <taxon>Bacillati</taxon>
        <taxon>Bacillota</taxon>
        <taxon>Bacilli</taxon>
        <taxon>Lactobacillales</taxon>
        <taxon>Lactobacillaceae</taxon>
        <taxon>Lactobacillus</taxon>
    </lineage>
</organism>
<dbReference type="CDD" id="cd09608">
    <property type="entry name" value="M3B_PepF"/>
    <property type="match status" value="1"/>
</dbReference>
<reference evidence="9" key="1">
    <citation type="submission" date="2018-07" db="EMBL/GenBank/DDBJ databases">
        <authorList>
            <person name="Somerville V."/>
        </authorList>
    </citation>
    <scope>NUCLEOTIDE SEQUENCE</scope>
    <source>
        <strain evidence="9">NWC_2_2</strain>
    </source>
</reference>
<dbReference type="Gene3D" id="1.10.287.830">
    <property type="entry name" value="putative peptidase helix hairpin domain like"/>
    <property type="match status" value="1"/>
</dbReference>
<name>A0A3G6JEL1_LACDL</name>
<comment type="cofactor">
    <cofactor evidence="6">
        <name>Zn(2+)</name>
        <dbReference type="ChEBI" id="CHEBI:29105"/>
    </cofactor>
    <text evidence="6">Binds 1 zinc ion.</text>
</comment>
<dbReference type="EC" id="3.4.24.-" evidence="6"/>
<protein>
    <recommendedName>
        <fullName evidence="6">Oligopeptidase F</fullName>
        <ecNumber evidence="6">3.4.24.-</ecNumber>
    </recommendedName>
</protein>
<dbReference type="InterPro" id="IPR013647">
    <property type="entry name" value="OligopepF_N_dom"/>
</dbReference>
<dbReference type="GO" id="GO:0006508">
    <property type="term" value="P:proteolysis"/>
    <property type="evidence" value="ECO:0007669"/>
    <property type="project" value="UniProtKB-KW"/>
</dbReference>
<evidence type="ECO:0000313" key="9">
    <source>
        <dbReference type="EMBL" id="AZA15408.1"/>
    </source>
</evidence>
<keyword evidence="4 6" id="KW-0862">Zinc</keyword>
<evidence type="ECO:0000256" key="2">
    <source>
        <dbReference type="ARBA" id="ARBA00022723"/>
    </source>
</evidence>
<dbReference type="RefSeq" id="WP_016396185.1">
    <property type="nucleotide sequence ID" value="NZ_CP046131.1"/>
</dbReference>
<dbReference type="InterPro" id="IPR045090">
    <property type="entry name" value="Pept_M3A_M3B"/>
</dbReference>
<evidence type="ECO:0000256" key="5">
    <source>
        <dbReference type="ARBA" id="ARBA00023049"/>
    </source>
</evidence>
<keyword evidence="3 6" id="KW-0378">Hydrolase</keyword>